<dbReference type="EMBL" id="DF820485">
    <property type="protein sequence ID" value="GAK30296.1"/>
    <property type="molecule type" value="Genomic_DNA"/>
</dbReference>
<name>A0A069CZ28_WEIOS</name>
<dbReference type="RefSeq" id="WP_027698414.1">
    <property type="nucleotide sequence ID" value="NZ_DF820485.1"/>
</dbReference>
<keyword evidence="2" id="KW-1185">Reference proteome</keyword>
<sequence length="168" mass="19101">MVHKRDEINSRLIRLLPKEAALLQLDLANLLAQSKPVTYERPVTRALQAIDNYLHEDEHPKVVPTTKLTATDLMLQLKKAIEVCLHARRQAIDAAQSLMAAVAGTVFEHDTELIMVMAELQKAIIDAQQDDYRVLTADIDFYRLKLAQLYRVSFEQRGRKLKAQKSPG</sequence>
<accession>A0A069CZ28</accession>
<evidence type="ECO:0000313" key="1">
    <source>
        <dbReference type="EMBL" id="GAK30296.1"/>
    </source>
</evidence>
<gene>
    <name evidence="1" type="primary">groL</name>
    <name evidence="1" type="ORF">WOSG25_020930</name>
</gene>
<evidence type="ECO:0000313" key="2">
    <source>
        <dbReference type="Proteomes" id="UP000030643"/>
    </source>
</evidence>
<dbReference type="Proteomes" id="UP000030643">
    <property type="component" value="Unassembled WGS sequence"/>
</dbReference>
<dbReference type="AlphaFoldDB" id="A0A069CZ28"/>
<dbReference type="OrthoDB" id="9851696at2"/>
<organism evidence="1 2">
    <name type="scientific">Weissella oryzae (strain DSM 25784 / JCM 18191 / LMG 30913 / SG25)</name>
    <dbReference type="NCBI Taxonomy" id="1329250"/>
    <lineage>
        <taxon>Bacteria</taxon>
        <taxon>Bacillati</taxon>
        <taxon>Bacillota</taxon>
        <taxon>Bacilli</taxon>
        <taxon>Lactobacillales</taxon>
        <taxon>Lactobacillaceae</taxon>
        <taxon>Weissella</taxon>
    </lineage>
</organism>
<reference evidence="2" key="1">
    <citation type="journal article" date="2014" name="Genome Announc.">
        <title>Draft genome sequence of Weissella oryzae SG25T, isolated from fermented rice grains.</title>
        <authorList>
            <person name="Tanizawa Y."/>
            <person name="Fujisawa T."/>
            <person name="Mochizuki T."/>
            <person name="Kaminuma E."/>
            <person name="Suzuki Y."/>
            <person name="Nakamura Y."/>
            <person name="Tohno M."/>
        </authorList>
    </citation>
    <scope>NUCLEOTIDE SEQUENCE [LARGE SCALE GENOMIC DNA]</scope>
    <source>
        <strain evidence="2">DSM 25784 / JCM 18191 / LMG 30913 / SG25</strain>
    </source>
</reference>
<proteinExistence type="predicted"/>
<protein>
    <submittedName>
        <fullName evidence="1">60 kDa chaperonin</fullName>
    </submittedName>
</protein>
<dbReference type="STRING" id="1329250.WOSG25_020930"/>